<sequence>MNYFTYHDYYELPKNFQLVRADYLIKRGFMQEIKEKHKDRPESIFKLTTIAGNIVKDFYRYLSGEKPIPEHPDKNHMAKKGASEIDKLRFEFIKKMNRTEPSDSKKELFK</sequence>
<keyword evidence="2" id="KW-1185">Reference proteome</keyword>
<reference evidence="1 2" key="1">
    <citation type="submission" date="2022-02" db="EMBL/GenBank/DDBJ databases">
        <authorList>
            <person name="Cha I.-T."/>
            <person name="Lee K.-E."/>
            <person name="Park S.-J."/>
        </authorList>
    </citation>
    <scope>NUCLEOTIDE SEQUENCE [LARGE SCALE GENOMIC DNA]</scope>
    <source>
        <strain evidence="1 2">K3R-10</strain>
    </source>
</reference>
<dbReference type="Proteomes" id="UP001232117">
    <property type="component" value="Chromosome"/>
</dbReference>
<organism evidence="1 2">
    <name type="scientific">Flavobacterium keumense</name>
    <dbReference type="NCBI Taxonomy" id="1306518"/>
    <lineage>
        <taxon>Bacteria</taxon>
        <taxon>Pseudomonadati</taxon>
        <taxon>Bacteroidota</taxon>
        <taxon>Flavobacteriia</taxon>
        <taxon>Flavobacteriales</taxon>
        <taxon>Flavobacteriaceae</taxon>
        <taxon>Flavobacterium</taxon>
    </lineage>
</organism>
<proteinExistence type="predicted"/>
<gene>
    <name evidence="1" type="ORF">MG292_06805</name>
</gene>
<name>A0ABY8N3L6_9FLAO</name>
<protein>
    <submittedName>
        <fullName evidence="1">Uncharacterized protein</fullName>
    </submittedName>
</protein>
<evidence type="ECO:0000313" key="2">
    <source>
        <dbReference type="Proteomes" id="UP001232117"/>
    </source>
</evidence>
<dbReference type="EMBL" id="CP092332">
    <property type="protein sequence ID" value="WGK93808.1"/>
    <property type="molecule type" value="Genomic_DNA"/>
</dbReference>
<reference evidence="1 2" key="2">
    <citation type="submission" date="2023-06" db="EMBL/GenBank/DDBJ databases">
        <title>Complete Genome Sequence of Flavobacterium keumense K3R-10.</title>
        <authorList>
            <person name="Jeong H."/>
            <person name="Jhang S.Y."/>
            <person name="Kim J.N."/>
        </authorList>
    </citation>
    <scope>NUCLEOTIDE SEQUENCE [LARGE SCALE GENOMIC DNA]</scope>
    <source>
        <strain evidence="1 2">K3R-10</strain>
    </source>
</reference>
<dbReference type="RefSeq" id="WP_264533463.1">
    <property type="nucleotide sequence ID" value="NZ_CP092332.1"/>
</dbReference>
<accession>A0ABY8N3L6</accession>
<evidence type="ECO:0000313" key="1">
    <source>
        <dbReference type="EMBL" id="WGK93808.1"/>
    </source>
</evidence>